<keyword evidence="2" id="KW-0548">Nucleotidyltransferase</keyword>
<evidence type="ECO:0000259" key="1">
    <source>
        <dbReference type="Pfam" id="PF13966"/>
    </source>
</evidence>
<dbReference type="Proteomes" id="UP000245207">
    <property type="component" value="Unassembled WGS sequence"/>
</dbReference>
<dbReference type="EMBL" id="PKPP01013826">
    <property type="protein sequence ID" value="PWA40390.1"/>
    <property type="molecule type" value="Genomic_DNA"/>
</dbReference>
<accession>A0A2U1KUG9</accession>
<feature type="domain" description="Reverse transcriptase zinc-binding" evidence="1">
    <location>
        <begin position="206"/>
        <end position="291"/>
    </location>
</feature>
<dbReference type="AlphaFoldDB" id="A0A2U1KUG9"/>
<dbReference type="Pfam" id="PF13966">
    <property type="entry name" value="zf-RVT"/>
    <property type="match status" value="1"/>
</dbReference>
<dbReference type="InterPro" id="IPR026960">
    <property type="entry name" value="RVT-Znf"/>
</dbReference>
<keyword evidence="2" id="KW-0695">RNA-directed DNA polymerase</keyword>
<proteinExistence type="predicted"/>
<dbReference type="PANTHER" id="PTHR36617:SF15">
    <property type="entry name" value="REVERSE TRANSCRIPTASE ZINC-BINDING DOMAIN-CONTAINING PROTEIN"/>
    <property type="match status" value="1"/>
</dbReference>
<keyword evidence="3" id="KW-1185">Reference proteome</keyword>
<evidence type="ECO:0000313" key="3">
    <source>
        <dbReference type="Proteomes" id="UP000245207"/>
    </source>
</evidence>
<dbReference type="GO" id="GO:0003964">
    <property type="term" value="F:RNA-directed DNA polymerase activity"/>
    <property type="evidence" value="ECO:0007669"/>
    <property type="project" value="UniProtKB-KW"/>
</dbReference>
<comment type="caution">
    <text evidence="2">The sequence shown here is derived from an EMBL/GenBank/DDBJ whole genome shotgun (WGS) entry which is preliminary data.</text>
</comment>
<keyword evidence="2" id="KW-0808">Transferase</keyword>
<organism evidence="2 3">
    <name type="scientific">Artemisia annua</name>
    <name type="common">Sweet wormwood</name>
    <dbReference type="NCBI Taxonomy" id="35608"/>
    <lineage>
        <taxon>Eukaryota</taxon>
        <taxon>Viridiplantae</taxon>
        <taxon>Streptophyta</taxon>
        <taxon>Embryophyta</taxon>
        <taxon>Tracheophyta</taxon>
        <taxon>Spermatophyta</taxon>
        <taxon>Magnoliopsida</taxon>
        <taxon>eudicotyledons</taxon>
        <taxon>Gunneridae</taxon>
        <taxon>Pentapetalae</taxon>
        <taxon>asterids</taxon>
        <taxon>campanulids</taxon>
        <taxon>Asterales</taxon>
        <taxon>Asteraceae</taxon>
        <taxon>Asteroideae</taxon>
        <taxon>Anthemideae</taxon>
        <taxon>Artemisiinae</taxon>
        <taxon>Artemisia</taxon>
    </lineage>
</organism>
<reference evidence="2 3" key="1">
    <citation type="journal article" date="2018" name="Mol. Plant">
        <title>The genome of Artemisia annua provides insight into the evolution of Asteraceae family and artemisinin biosynthesis.</title>
        <authorList>
            <person name="Shen Q."/>
            <person name="Zhang L."/>
            <person name="Liao Z."/>
            <person name="Wang S."/>
            <person name="Yan T."/>
            <person name="Shi P."/>
            <person name="Liu M."/>
            <person name="Fu X."/>
            <person name="Pan Q."/>
            <person name="Wang Y."/>
            <person name="Lv Z."/>
            <person name="Lu X."/>
            <person name="Zhang F."/>
            <person name="Jiang W."/>
            <person name="Ma Y."/>
            <person name="Chen M."/>
            <person name="Hao X."/>
            <person name="Li L."/>
            <person name="Tang Y."/>
            <person name="Lv G."/>
            <person name="Zhou Y."/>
            <person name="Sun X."/>
            <person name="Brodelius P.E."/>
            <person name="Rose J.K.C."/>
            <person name="Tang K."/>
        </authorList>
    </citation>
    <scope>NUCLEOTIDE SEQUENCE [LARGE SCALE GENOMIC DNA]</scope>
    <source>
        <strain evidence="3">cv. Huhao1</strain>
        <tissue evidence="2">Leaf</tissue>
    </source>
</reference>
<dbReference type="PANTHER" id="PTHR36617">
    <property type="entry name" value="PROTEIN, PUTATIVE-RELATED"/>
    <property type="match status" value="1"/>
</dbReference>
<dbReference type="OrthoDB" id="1717299at2759"/>
<name>A0A2U1KUG9_ARTAN</name>
<protein>
    <submittedName>
        <fullName evidence="2">Reverse transcriptase zinc-binding domain-containing protein</fullName>
    </submittedName>
</protein>
<sequence>MLKLINGLDPDLLCTCYLTQSARTSFQINYCIPSQSICSAQTIFELNQLLVACCMPNLGSLSLDRILHTDNYDWVWKWRRQVRDGREASDLAMLLDETQGVSLSENEDGWRWLLDSSGKFSVSSVRVAVDKCRLPTTDLHTNWNNFVPSKINILIWRANKKKGSHFFQHTESEPLIFRFSLVSAHLVTGMRMKDGWRWLLDSSGKFSVSSVRVAVDKCRLPTTDLHTNWNNFVPSKINILIWRAERDRLPTRINLDSLGIDLHSLLCPMCDTECESLEHVLVSCQYSSSVWQRVFSWWRFGMDLNPCLRDITRFVQNLSSRKKGMLKPIQLKCFEVAVFSTVCNWVLWKSRNSKIFTIGSKSPNSFDLFHDVQSVSFCWINNRCTNLSIDWSIWLSDPLSACLPNVIDSL</sequence>
<evidence type="ECO:0000313" key="2">
    <source>
        <dbReference type="EMBL" id="PWA40390.1"/>
    </source>
</evidence>
<gene>
    <name evidence="2" type="ORF">CTI12_AA563070</name>
</gene>